<dbReference type="GO" id="GO:0004386">
    <property type="term" value="F:helicase activity"/>
    <property type="evidence" value="ECO:0007669"/>
    <property type="project" value="UniProtKB-KW"/>
</dbReference>
<evidence type="ECO:0000313" key="1">
    <source>
        <dbReference type="EMBL" id="QJA75456.1"/>
    </source>
</evidence>
<dbReference type="AlphaFoldDB" id="A0A6M3JZ86"/>
<protein>
    <submittedName>
        <fullName evidence="1">Putative helicase</fullName>
    </submittedName>
</protein>
<keyword evidence="1" id="KW-0378">Hydrolase</keyword>
<accession>A0A6M3JZ86</accession>
<keyword evidence="1" id="KW-0547">Nucleotide-binding</keyword>
<keyword evidence="1" id="KW-0067">ATP-binding</keyword>
<dbReference type="EMBL" id="MT142165">
    <property type="protein sequence ID" value="QJA75456.1"/>
    <property type="molecule type" value="Genomic_DNA"/>
</dbReference>
<organism evidence="1">
    <name type="scientific">viral metagenome</name>
    <dbReference type="NCBI Taxonomy" id="1070528"/>
    <lineage>
        <taxon>unclassified sequences</taxon>
        <taxon>metagenomes</taxon>
        <taxon>organismal metagenomes</taxon>
    </lineage>
</organism>
<dbReference type="InterPro" id="IPR027417">
    <property type="entry name" value="P-loop_NTPase"/>
</dbReference>
<dbReference type="Gene3D" id="3.40.50.300">
    <property type="entry name" value="P-loop containing nucleotide triphosphate hydrolases"/>
    <property type="match status" value="1"/>
</dbReference>
<keyword evidence="1" id="KW-0347">Helicase</keyword>
<sequence length="374" mass="43627">MLYDNVRDELESNKRRRNEGGVIAIPWSLSRLSTTLPGIEQGRYNLISASPKAGKSQLLDFLYLYQPVEWIIKNPASDITLKIFYFSLEVSKGTKIKAAMCYKLFVDYEILISPQKLSSVFSNYILDDKIESIVNSVEFRTWFRSFEDIVIFYDTIRSPNSIFHLVKSYAEHPLNGSYTYKDISWQNDDGTYSPRRVRDKYIPVRPNEYVIVIVDHIGLLQTAPGETLHQAISKFSSEYCLEMRDRWRYIPTIVQQQSADSSRAQFNYRGDTVIDKIKPDSEGLADNKYTARDVDLMVSLFYPKRYNLDKYEDIDLERIGDNHREFVINLNRNGISNASIQLFFLGSSSYFSEFPQTMTEFDYSNYEHIIKKQI</sequence>
<reference evidence="1" key="1">
    <citation type="submission" date="2020-03" db="EMBL/GenBank/DDBJ databases">
        <title>The deep terrestrial virosphere.</title>
        <authorList>
            <person name="Holmfeldt K."/>
            <person name="Nilsson E."/>
            <person name="Simone D."/>
            <person name="Lopez-Fernandez M."/>
            <person name="Wu X."/>
            <person name="de Brujin I."/>
            <person name="Lundin D."/>
            <person name="Andersson A."/>
            <person name="Bertilsson S."/>
            <person name="Dopson M."/>
        </authorList>
    </citation>
    <scope>NUCLEOTIDE SEQUENCE</scope>
    <source>
        <strain evidence="1">MM415A01778</strain>
    </source>
</reference>
<gene>
    <name evidence="1" type="ORF">MM415A01778_0009</name>
</gene>
<name>A0A6M3JZ86_9ZZZZ</name>
<proteinExistence type="predicted"/>